<feature type="transmembrane region" description="Helical" evidence="7">
    <location>
        <begin position="131"/>
        <end position="156"/>
    </location>
</feature>
<name>M7T8B0_EUTLA</name>
<dbReference type="HOGENOM" id="CLU_064763_0_0_1"/>
<evidence type="ECO:0000259" key="8">
    <source>
        <dbReference type="Pfam" id="PF20684"/>
    </source>
</evidence>
<dbReference type="Proteomes" id="UP000012174">
    <property type="component" value="Unassembled WGS sequence"/>
</dbReference>
<evidence type="ECO:0000256" key="3">
    <source>
        <dbReference type="ARBA" id="ARBA00022989"/>
    </source>
</evidence>
<sequence>MTLDVFQDRQQGAGWILCIIFGPICIFATLLRFVATSRAGRKHGWEDWYALLGLVFFLPYVGYMLWMFSVVNGRPIVVFAKAEPKRFTQVIKVGVMMNGLYGIQQTFVKFSLLALYYRLFWVNRTFARATWALAIIQGAWGIVVLLVHIFACNPIAKSWTPLLDGYCVDENAFFSVYEPVNSAIDFAMAGMAIWMLPSLQTKRSTIWHLSILFLLGGFSGIIGIIKVVEAQSSAQQNFLSVIWNLVQMSTSIICCCAPIYKSILPQVGMYSAVRSWASKTFVSKQSSAASREQHGSSGLTGSTKFSSKSYRGQPRGINTHAHWVHLNNESSERGLAWTEVEAAHRKDGSLHDVDGADGNGIAMRTVRVEHSYDVV</sequence>
<evidence type="ECO:0000256" key="7">
    <source>
        <dbReference type="SAM" id="Phobius"/>
    </source>
</evidence>
<comment type="similarity">
    <text evidence="5">Belongs to the SAT4 family.</text>
</comment>
<feature type="region of interest" description="Disordered" evidence="6">
    <location>
        <begin position="287"/>
        <end position="313"/>
    </location>
</feature>
<evidence type="ECO:0000313" key="9">
    <source>
        <dbReference type="EMBL" id="EMR66051.1"/>
    </source>
</evidence>
<feature type="transmembrane region" description="Helical" evidence="7">
    <location>
        <begin position="100"/>
        <end position="119"/>
    </location>
</feature>
<accession>M7T8B0</accession>
<dbReference type="EMBL" id="KB706720">
    <property type="protein sequence ID" value="EMR66051.1"/>
    <property type="molecule type" value="Genomic_DNA"/>
</dbReference>
<evidence type="ECO:0000256" key="4">
    <source>
        <dbReference type="ARBA" id="ARBA00023136"/>
    </source>
</evidence>
<dbReference type="KEGG" id="ela:UCREL1_6963"/>
<keyword evidence="3 7" id="KW-1133">Transmembrane helix</keyword>
<feature type="compositionally biased region" description="Polar residues" evidence="6">
    <location>
        <begin position="287"/>
        <end position="310"/>
    </location>
</feature>
<feature type="transmembrane region" description="Helical" evidence="7">
    <location>
        <begin position="47"/>
        <end position="68"/>
    </location>
</feature>
<feature type="transmembrane region" description="Helical" evidence="7">
    <location>
        <begin position="240"/>
        <end position="260"/>
    </location>
</feature>
<proteinExistence type="inferred from homology"/>
<dbReference type="GO" id="GO:0016020">
    <property type="term" value="C:membrane"/>
    <property type="evidence" value="ECO:0007669"/>
    <property type="project" value="UniProtKB-SubCell"/>
</dbReference>
<keyword evidence="4 7" id="KW-0472">Membrane</keyword>
<evidence type="ECO:0000256" key="6">
    <source>
        <dbReference type="SAM" id="MobiDB-lite"/>
    </source>
</evidence>
<keyword evidence="10" id="KW-1185">Reference proteome</keyword>
<dbReference type="Pfam" id="PF20684">
    <property type="entry name" value="Fung_rhodopsin"/>
    <property type="match status" value="1"/>
</dbReference>
<keyword evidence="2 7" id="KW-0812">Transmembrane</keyword>
<dbReference type="OMA" id="ICCCAPI"/>
<comment type="subcellular location">
    <subcellularLocation>
        <location evidence="1">Membrane</location>
        <topology evidence="1">Multi-pass membrane protein</topology>
    </subcellularLocation>
</comment>
<gene>
    <name evidence="9" type="ORF">UCREL1_6963</name>
</gene>
<evidence type="ECO:0000256" key="5">
    <source>
        <dbReference type="ARBA" id="ARBA00038359"/>
    </source>
</evidence>
<evidence type="ECO:0000256" key="2">
    <source>
        <dbReference type="ARBA" id="ARBA00022692"/>
    </source>
</evidence>
<feature type="transmembrane region" description="Helical" evidence="7">
    <location>
        <begin position="176"/>
        <end position="194"/>
    </location>
</feature>
<evidence type="ECO:0000256" key="1">
    <source>
        <dbReference type="ARBA" id="ARBA00004141"/>
    </source>
</evidence>
<evidence type="ECO:0000313" key="10">
    <source>
        <dbReference type="Proteomes" id="UP000012174"/>
    </source>
</evidence>
<feature type="transmembrane region" description="Helical" evidence="7">
    <location>
        <begin position="12"/>
        <end position="35"/>
    </location>
</feature>
<protein>
    <submittedName>
        <fullName evidence="9">Putative integral membrane protein</fullName>
    </submittedName>
</protein>
<feature type="domain" description="Rhodopsin" evidence="8">
    <location>
        <begin position="31"/>
        <end position="264"/>
    </location>
</feature>
<dbReference type="AlphaFoldDB" id="M7T8B0"/>
<reference evidence="10" key="1">
    <citation type="journal article" date="2013" name="Genome Announc.">
        <title>Draft genome sequence of the grapevine dieback fungus Eutypa lata UCR-EL1.</title>
        <authorList>
            <person name="Blanco-Ulate B."/>
            <person name="Rolshausen P.E."/>
            <person name="Cantu D."/>
        </authorList>
    </citation>
    <scope>NUCLEOTIDE SEQUENCE [LARGE SCALE GENOMIC DNA]</scope>
    <source>
        <strain evidence="10">UCR-EL1</strain>
    </source>
</reference>
<dbReference type="InterPro" id="IPR052337">
    <property type="entry name" value="SAT4-like"/>
</dbReference>
<feature type="transmembrane region" description="Helical" evidence="7">
    <location>
        <begin position="206"/>
        <end position="228"/>
    </location>
</feature>
<dbReference type="PANTHER" id="PTHR33048">
    <property type="entry name" value="PTH11-LIKE INTEGRAL MEMBRANE PROTEIN (AFU_ORTHOLOGUE AFUA_5G11245)"/>
    <property type="match status" value="1"/>
</dbReference>
<organism evidence="9 10">
    <name type="scientific">Eutypa lata (strain UCR-EL1)</name>
    <name type="common">Grapevine dieback disease fungus</name>
    <name type="synonym">Eutypa armeniacae</name>
    <dbReference type="NCBI Taxonomy" id="1287681"/>
    <lineage>
        <taxon>Eukaryota</taxon>
        <taxon>Fungi</taxon>
        <taxon>Dikarya</taxon>
        <taxon>Ascomycota</taxon>
        <taxon>Pezizomycotina</taxon>
        <taxon>Sordariomycetes</taxon>
        <taxon>Xylariomycetidae</taxon>
        <taxon>Xylariales</taxon>
        <taxon>Diatrypaceae</taxon>
        <taxon>Eutypa</taxon>
    </lineage>
</organism>
<dbReference type="PANTHER" id="PTHR33048:SF47">
    <property type="entry name" value="INTEGRAL MEMBRANE PROTEIN-RELATED"/>
    <property type="match status" value="1"/>
</dbReference>
<dbReference type="OrthoDB" id="444631at2759"/>
<dbReference type="InterPro" id="IPR049326">
    <property type="entry name" value="Rhodopsin_dom_fungi"/>
</dbReference>